<name>A0A081BSQ9_9BACT</name>
<evidence type="ECO:0000313" key="2">
    <source>
        <dbReference type="Proteomes" id="UP000030700"/>
    </source>
</evidence>
<dbReference type="AlphaFoldDB" id="A0A081BSQ9"/>
<dbReference type="Pfam" id="PF21980">
    <property type="entry name" value="MksE"/>
    <property type="match status" value="1"/>
</dbReference>
<sequence length="196" mass="22999">MDNFPEKAGVVFEILTSNKPGFLCDNSNDRDIQKLYNVVEESFDVLSEYFARIGFLLRRGNGYYYFSKDFKRTEIADRLERVLRFIDIVDFFKSYDSSFTAYSTFTVASIVQKCQMQIGLKQKLQDLNKSLPHQKENLTDIAEGVVTLLENQFIELEDEDERRYKVLSSFRYLEDLFARIVEEDSNEDVTSDLLHQ</sequence>
<accession>A0A081BSQ9</accession>
<dbReference type="STRING" id="1499966.U14_05725"/>
<reference evidence="1" key="1">
    <citation type="journal article" date="2015" name="PeerJ">
        <title>First genomic representation of candidate bacterial phylum KSB3 points to enhanced environmental sensing as a trigger of wastewater bulking.</title>
        <authorList>
            <person name="Sekiguchi Y."/>
            <person name="Ohashi A."/>
            <person name="Parks D.H."/>
            <person name="Yamauchi T."/>
            <person name="Tyson G.W."/>
            <person name="Hugenholtz P."/>
        </authorList>
    </citation>
    <scope>NUCLEOTIDE SEQUENCE [LARGE SCALE GENOMIC DNA]</scope>
</reference>
<keyword evidence="2" id="KW-1185">Reference proteome</keyword>
<gene>
    <name evidence="1" type="ORF">U14_05725</name>
</gene>
<dbReference type="EMBL" id="DF820461">
    <property type="protein sequence ID" value="GAK54440.1"/>
    <property type="molecule type" value="Genomic_DNA"/>
</dbReference>
<dbReference type="HOGENOM" id="CLU_1451719_0_0_0"/>
<evidence type="ECO:0000313" key="1">
    <source>
        <dbReference type="EMBL" id="GAK54440.1"/>
    </source>
</evidence>
<protein>
    <submittedName>
        <fullName evidence="1">Uncharacterized protein</fullName>
    </submittedName>
</protein>
<dbReference type="InterPro" id="IPR053841">
    <property type="entry name" value="MksE"/>
</dbReference>
<proteinExistence type="predicted"/>
<dbReference type="Proteomes" id="UP000030700">
    <property type="component" value="Unassembled WGS sequence"/>
</dbReference>
<organism evidence="1">
    <name type="scientific">Candidatus Moduliflexus flocculans</name>
    <dbReference type="NCBI Taxonomy" id="1499966"/>
    <lineage>
        <taxon>Bacteria</taxon>
        <taxon>Candidatus Moduliflexota</taxon>
        <taxon>Candidatus Moduliflexia</taxon>
        <taxon>Candidatus Moduliflexales</taxon>
        <taxon>Candidatus Moduliflexaceae</taxon>
    </lineage>
</organism>